<gene>
    <name evidence="1" type="ORF">M9H77_01660</name>
</gene>
<dbReference type="EMBL" id="CM044701">
    <property type="protein sequence ID" value="KAI5680433.1"/>
    <property type="molecule type" value="Genomic_DNA"/>
</dbReference>
<protein>
    <submittedName>
        <fullName evidence="1">Uncharacterized protein</fullName>
    </submittedName>
</protein>
<sequence length="897" mass="98910">MEVKGINSSTPDSVSPTIRPINKGVVYRICAGQVILDLSSAVKELVENSLDAGATSIEIALKEYGEEHFQVIDNGCGISPNNFKVLALKHHTSKLSDFPDLQSLTTFGFRGEALSSLCALGDLTVETRTKNETVATHLTFDRSGLLVGEKKTARQIGTTVTVKKLFSSLPVRSKEFHHNIRKEYGKLITLLNSYALIAKGVRLVCTNTTGRNVKSVVLKTQGSGSLKDNIITVFGMSTFTCLEPVIVHMADGCTVDGFLSKAGYGSGRNLGDRQFFFVNGRPVDLPKVSKLVNELYRGANSRQYPIAIMNFTIPTGACDVNVTPDKRKIFFSDEGIILLSLREALEKIYSPNYASYSVNKFDELSKEEIISKVHAQQEGPKQPTNESPEECSKGKGTTCDRTNGDSVLTTEKKNFNDFSMSPGAELRDLESTTMNRQVQPAPEILTKASNYYLNSPCRPNVVQSSLNKYVTVHKRKHESSGMMLSEVPVLRNGPSPCPLREHKKSAKHCTLSGSPINSMNIDDSDEVNDDGTGHSNASRDDKVSIGTEPLFSYGGNIQKGESKELSMGKEKILPAPESNNSENISVDQFDASAIVQSSGPCFDSPRVSCPKVGSTLQFSFKDLISRRRERLTRLQSINYASGKVKIRGCYTAATLDLSQSVNDEGKARALAAATSELERLFKKADFRQMKVIGQFNLGFIIGKLDQDLFIVDQHAADEKYNFEHLSKSTVLNQQPLLRPLVLELSPEEEVVVSMHMNIIRKNGFSLEEDVHAPPGRRFRLKAVPFSKNITFGITDVKELLAILADSQGECSIIGSYRTDTVDSVCPPRVWSMLASRACRSSVMIGDPLGRNEMQKILERLADLKSPWNCPHGRPTMRHLVDLTTVYKSMDEDETTLL</sequence>
<evidence type="ECO:0000313" key="2">
    <source>
        <dbReference type="Proteomes" id="UP001060085"/>
    </source>
</evidence>
<dbReference type="Proteomes" id="UP001060085">
    <property type="component" value="Linkage Group LG01"/>
</dbReference>
<comment type="caution">
    <text evidence="1">The sequence shown here is derived from an EMBL/GenBank/DDBJ whole genome shotgun (WGS) entry which is preliminary data.</text>
</comment>
<reference evidence="2" key="1">
    <citation type="journal article" date="2023" name="Nat. Plants">
        <title>Single-cell RNA sequencing provides a high-resolution roadmap for understanding the multicellular compartmentation of specialized metabolism.</title>
        <authorList>
            <person name="Sun S."/>
            <person name="Shen X."/>
            <person name="Li Y."/>
            <person name="Li Y."/>
            <person name="Wang S."/>
            <person name="Li R."/>
            <person name="Zhang H."/>
            <person name="Shen G."/>
            <person name="Guo B."/>
            <person name="Wei J."/>
            <person name="Xu J."/>
            <person name="St-Pierre B."/>
            <person name="Chen S."/>
            <person name="Sun C."/>
        </authorList>
    </citation>
    <scope>NUCLEOTIDE SEQUENCE [LARGE SCALE GENOMIC DNA]</scope>
</reference>
<proteinExistence type="predicted"/>
<accession>A0ACC0C6L8</accession>
<keyword evidence="2" id="KW-1185">Reference proteome</keyword>
<organism evidence="1 2">
    <name type="scientific">Catharanthus roseus</name>
    <name type="common">Madagascar periwinkle</name>
    <name type="synonym">Vinca rosea</name>
    <dbReference type="NCBI Taxonomy" id="4058"/>
    <lineage>
        <taxon>Eukaryota</taxon>
        <taxon>Viridiplantae</taxon>
        <taxon>Streptophyta</taxon>
        <taxon>Embryophyta</taxon>
        <taxon>Tracheophyta</taxon>
        <taxon>Spermatophyta</taxon>
        <taxon>Magnoliopsida</taxon>
        <taxon>eudicotyledons</taxon>
        <taxon>Gunneridae</taxon>
        <taxon>Pentapetalae</taxon>
        <taxon>asterids</taxon>
        <taxon>lamiids</taxon>
        <taxon>Gentianales</taxon>
        <taxon>Apocynaceae</taxon>
        <taxon>Rauvolfioideae</taxon>
        <taxon>Vinceae</taxon>
        <taxon>Catharanthinae</taxon>
        <taxon>Catharanthus</taxon>
    </lineage>
</organism>
<evidence type="ECO:0000313" key="1">
    <source>
        <dbReference type="EMBL" id="KAI5680433.1"/>
    </source>
</evidence>
<name>A0ACC0C6L8_CATRO</name>